<gene>
    <name evidence="2" type="ORF">ACFSL4_12955</name>
</gene>
<dbReference type="InterPro" id="IPR004143">
    <property type="entry name" value="BPL_LPL_catalytic"/>
</dbReference>
<keyword evidence="3" id="KW-1185">Reference proteome</keyword>
<dbReference type="Pfam" id="PF21948">
    <property type="entry name" value="LplA-B_cat"/>
    <property type="match status" value="1"/>
</dbReference>
<evidence type="ECO:0000313" key="3">
    <source>
        <dbReference type="Proteomes" id="UP001597261"/>
    </source>
</evidence>
<proteinExistence type="predicted"/>
<dbReference type="Proteomes" id="UP001597261">
    <property type="component" value="Unassembled WGS sequence"/>
</dbReference>
<comment type="caution">
    <text evidence="2">The sequence shown here is derived from an EMBL/GenBank/DDBJ whole genome shotgun (WGS) entry which is preliminary data.</text>
</comment>
<dbReference type="PANTHER" id="PTHR43679:SF2">
    <property type="entry name" value="OCTANOYL-[GCVH]:PROTEIN N-OCTANOYLTRANSFERASE"/>
    <property type="match status" value="1"/>
</dbReference>
<protein>
    <submittedName>
        <fullName evidence="2">Biotin/lipoate A/B protein ligase family protein</fullName>
    </submittedName>
</protein>
<dbReference type="InterPro" id="IPR045864">
    <property type="entry name" value="aa-tRNA-synth_II/BPL/LPL"/>
</dbReference>
<feature type="domain" description="BPL/LPL catalytic" evidence="1">
    <location>
        <begin position="25"/>
        <end position="209"/>
    </location>
</feature>
<name>A0ABW4IRD4_9ACTN</name>
<dbReference type="GO" id="GO:0016874">
    <property type="term" value="F:ligase activity"/>
    <property type="evidence" value="ECO:0007669"/>
    <property type="project" value="UniProtKB-KW"/>
</dbReference>
<dbReference type="PANTHER" id="PTHR43679">
    <property type="entry name" value="OCTANOYLTRANSFERASE LIPM-RELATED"/>
    <property type="match status" value="1"/>
</dbReference>
<evidence type="ECO:0000259" key="1">
    <source>
        <dbReference type="PROSITE" id="PS51733"/>
    </source>
</evidence>
<dbReference type="Gene3D" id="3.30.930.10">
    <property type="entry name" value="Bira Bifunctional Protein, Domain 2"/>
    <property type="match status" value="1"/>
</dbReference>
<dbReference type="PROSITE" id="PS51733">
    <property type="entry name" value="BPL_LPL_CATALYTIC"/>
    <property type="match status" value="1"/>
</dbReference>
<dbReference type="EMBL" id="JBHUDX010000030">
    <property type="protein sequence ID" value="MFD1659094.1"/>
    <property type="molecule type" value="Genomic_DNA"/>
</dbReference>
<reference evidence="3" key="1">
    <citation type="journal article" date="2019" name="Int. J. Syst. Evol. Microbiol.">
        <title>The Global Catalogue of Microorganisms (GCM) 10K type strain sequencing project: providing services to taxonomists for standard genome sequencing and annotation.</title>
        <authorList>
            <consortium name="The Broad Institute Genomics Platform"/>
            <consortium name="The Broad Institute Genome Sequencing Center for Infectious Disease"/>
            <person name="Wu L."/>
            <person name="Ma J."/>
        </authorList>
    </citation>
    <scope>NUCLEOTIDE SEQUENCE [LARGE SCALE GENOMIC DNA]</scope>
    <source>
        <strain evidence="3">CGMCC 1.12470</strain>
    </source>
</reference>
<dbReference type="SUPFAM" id="SSF55681">
    <property type="entry name" value="Class II aaRS and biotin synthetases"/>
    <property type="match status" value="1"/>
</dbReference>
<accession>A0ABW4IRD4</accession>
<dbReference type="InterPro" id="IPR050664">
    <property type="entry name" value="Octanoyltrans_LipM/LipL"/>
</dbReference>
<keyword evidence="2" id="KW-0436">Ligase</keyword>
<evidence type="ECO:0000313" key="2">
    <source>
        <dbReference type="EMBL" id="MFD1659094.1"/>
    </source>
</evidence>
<sequence length="331" mass="35808">MIDFGRTSALRSQTLWHAIAYGVSAGAPPTLSFVRPAEPYVCLGYHRSIEEVDLAYCTAQGLPVYRRMVGGGPVYLDSDQLFFQIALPAADVSPSRARALRDMLSPAVAAYRAAGVDASLDRNMEIAVEDRKICGHGAGQIEDAVVVCGNLIEGFDHERAARVLRLPDEGMRSEVLRLMRRYVSATPADPEVFRRAAVDAYATALGLQPVPGDLTGVEREALVELDERFTSDEWIAGPARRPRRRTREVKVRAGVWVFAAQHEQALVMASVVDDSVERARLSTLIPGGEMREAEDALAGVPLAKAPDVLGAYGDLGRQFAAAFAASDGKSL</sequence>
<organism evidence="2 3">
    <name type="scientific">Streptomyces caeni</name>
    <dbReference type="NCBI Taxonomy" id="2307231"/>
    <lineage>
        <taxon>Bacteria</taxon>
        <taxon>Bacillati</taxon>
        <taxon>Actinomycetota</taxon>
        <taxon>Actinomycetes</taxon>
        <taxon>Kitasatosporales</taxon>
        <taxon>Streptomycetaceae</taxon>
        <taxon>Streptomyces</taxon>
    </lineage>
</organism>